<dbReference type="GO" id="GO:0016787">
    <property type="term" value="F:hydrolase activity"/>
    <property type="evidence" value="ECO:0007669"/>
    <property type="project" value="UniProtKB-KW"/>
</dbReference>
<dbReference type="Proteomes" id="UP000765509">
    <property type="component" value="Unassembled WGS sequence"/>
</dbReference>
<dbReference type="EC" id="3.6.4.13" evidence="2"/>
<comment type="catalytic activity">
    <reaction evidence="9">
        <text>ATP + H2O = ADP + phosphate + H(+)</text>
        <dbReference type="Rhea" id="RHEA:13065"/>
        <dbReference type="ChEBI" id="CHEBI:15377"/>
        <dbReference type="ChEBI" id="CHEBI:15378"/>
        <dbReference type="ChEBI" id="CHEBI:30616"/>
        <dbReference type="ChEBI" id="CHEBI:43474"/>
        <dbReference type="ChEBI" id="CHEBI:456216"/>
        <dbReference type="EC" id="3.6.4.13"/>
    </reaction>
</comment>
<dbReference type="AlphaFoldDB" id="A0A9Q3GF09"/>
<dbReference type="GO" id="GO:0005829">
    <property type="term" value="C:cytosol"/>
    <property type="evidence" value="ECO:0007669"/>
    <property type="project" value="TreeGrafter"/>
</dbReference>
<dbReference type="EMBL" id="AVOT02000912">
    <property type="protein sequence ID" value="MBW0464905.1"/>
    <property type="molecule type" value="Genomic_DNA"/>
</dbReference>
<evidence type="ECO:0000256" key="3">
    <source>
        <dbReference type="ARBA" id="ARBA00022741"/>
    </source>
</evidence>
<reference evidence="13" key="1">
    <citation type="submission" date="2021-03" db="EMBL/GenBank/DDBJ databases">
        <title>Draft genome sequence of rust myrtle Austropuccinia psidii MF-1, a brazilian biotype.</title>
        <authorList>
            <person name="Quecine M.C."/>
            <person name="Pachon D.M.R."/>
            <person name="Bonatelli M.L."/>
            <person name="Correr F.H."/>
            <person name="Franceschini L.M."/>
            <person name="Leite T.F."/>
            <person name="Margarido G.R.A."/>
            <person name="Almeida C.A."/>
            <person name="Ferrarezi J.A."/>
            <person name="Labate C.A."/>
        </authorList>
    </citation>
    <scope>NUCLEOTIDE SEQUENCE</scope>
    <source>
        <strain evidence="13">MF-1</strain>
    </source>
</reference>
<feature type="domain" description="Helicase C-terminal" evidence="12">
    <location>
        <begin position="267"/>
        <end position="505"/>
    </location>
</feature>
<keyword evidence="6" id="KW-0067">ATP-binding</keyword>
<protein>
    <recommendedName>
        <fullName evidence="2">RNA helicase</fullName>
        <ecNumber evidence="2">3.6.4.13</ecNumber>
    </recommendedName>
</protein>
<evidence type="ECO:0000256" key="1">
    <source>
        <dbReference type="ARBA" id="ARBA00003706"/>
    </source>
</evidence>
<evidence type="ECO:0000256" key="2">
    <source>
        <dbReference type="ARBA" id="ARBA00012552"/>
    </source>
</evidence>
<evidence type="ECO:0000256" key="7">
    <source>
        <dbReference type="ARBA" id="ARBA00022884"/>
    </source>
</evidence>
<dbReference type="Gene3D" id="3.40.50.300">
    <property type="entry name" value="P-loop containing nucleotide triphosphate hydrolases"/>
    <property type="match status" value="2"/>
</dbReference>
<gene>
    <name evidence="13" type="ORF">O181_004620</name>
</gene>
<keyword evidence="7" id="KW-0694">RNA-binding</keyword>
<keyword evidence="14" id="KW-1185">Reference proteome</keyword>
<dbReference type="PROSITE" id="PS51194">
    <property type="entry name" value="HELICASE_CTER"/>
    <property type="match status" value="1"/>
</dbReference>
<dbReference type="PROSITE" id="PS51192">
    <property type="entry name" value="HELICASE_ATP_BIND_1"/>
    <property type="match status" value="1"/>
</dbReference>
<evidence type="ECO:0000313" key="14">
    <source>
        <dbReference type="Proteomes" id="UP000765509"/>
    </source>
</evidence>
<evidence type="ECO:0000256" key="9">
    <source>
        <dbReference type="ARBA" id="ARBA00047984"/>
    </source>
</evidence>
<dbReference type="SMART" id="SM00490">
    <property type="entry name" value="HELICc"/>
    <property type="match status" value="1"/>
</dbReference>
<dbReference type="OrthoDB" id="1191041at2759"/>
<dbReference type="CDD" id="cd18787">
    <property type="entry name" value="SF2_C_DEAD"/>
    <property type="match status" value="1"/>
</dbReference>
<dbReference type="GO" id="GO:0003723">
    <property type="term" value="F:RNA binding"/>
    <property type="evidence" value="ECO:0007669"/>
    <property type="project" value="UniProtKB-KW"/>
</dbReference>
<proteinExistence type="inferred from homology"/>
<dbReference type="SMART" id="SM00487">
    <property type="entry name" value="DEXDc"/>
    <property type="match status" value="1"/>
</dbReference>
<dbReference type="InterPro" id="IPR027417">
    <property type="entry name" value="P-loop_NTPase"/>
</dbReference>
<dbReference type="InterPro" id="IPR014001">
    <property type="entry name" value="Helicase_ATP-bd"/>
</dbReference>
<dbReference type="PANTHER" id="PTHR47959">
    <property type="entry name" value="ATP-DEPENDENT RNA HELICASE RHLE-RELATED"/>
    <property type="match status" value="1"/>
</dbReference>
<evidence type="ECO:0000256" key="8">
    <source>
        <dbReference type="ARBA" id="ARBA00038041"/>
    </source>
</evidence>
<organism evidence="13 14">
    <name type="scientific">Austropuccinia psidii MF-1</name>
    <dbReference type="NCBI Taxonomy" id="1389203"/>
    <lineage>
        <taxon>Eukaryota</taxon>
        <taxon>Fungi</taxon>
        <taxon>Dikarya</taxon>
        <taxon>Basidiomycota</taxon>
        <taxon>Pucciniomycotina</taxon>
        <taxon>Pucciniomycetes</taxon>
        <taxon>Pucciniales</taxon>
        <taxon>Sphaerophragmiaceae</taxon>
        <taxon>Austropuccinia</taxon>
    </lineage>
</organism>
<dbReference type="SUPFAM" id="SSF52540">
    <property type="entry name" value="P-loop containing nucleoside triphosphate hydrolases"/>
    <property type="match status" value="2"/>
</dbReference>
<dbReference type="GO" id="GO:0003724">
    <property type="term" value="F:RNA helicase activity"/>
    <property type="evidence" value="ECO:0007669"/>
    <property type="project" value="UniProtKB-EC"/>
</dbReference>
<accession>A0A9Q3GF09</accession>
<keyword evidence="4" id="KW-0378">Hydrolase</keyword>
<feature type="compositionally biased region" description="Basic and acidic residues" evidence="10">
    <location>
        <begin position="404"/>
        <end position="417"/>
    </location>
</feature>
<dbReference type="Pfam" id="PF00270">
    <property type="entry name" value="DEAD"/>
    <property type="match status" value="1"/>
</dbReference>
<sequence>MTHQGSSSGSPIAQSKQQDRLSFAQLRPSINPLLLSSLSALSIGYPTQIQKEFIPLALNGKDILARSNTGSGKTLAYALPILQTIIETKAKARVNLSLLATGTMAIILVPTRELSEQVTFAISSVCRAFGNQIEIEIVNLASANSARSRKKAAKTDVSCANTQPDLIISTPSRLLDKLRTTPIDLSALTFLVLDEADLILSYGHSLDDIKALLSGGGGGDYSWRFPTFYQSFLMSATMTNEVAQLQSLILRSPEILHVKESLNELNNLTQFSIKVPNQQDKFLLLYVILRLKLIKGKSLVFVNSTDKSYQLKLFLEKFGIRSGVLNAELPFNSRYHSVQEFNQGVFDYLIATDESQEEDIKQSSKSKNDLPDQLNLIPTQLATADESNISSEQSNPNSSKKRKNRDDTHTKTQDRATDYGVSRGIDFINVACVINFDLPLSPHSYTHRIGRTARAGRTGIALSFVLSTASNSEANRWSKLQASSKDIAKEMEMWQKIEAQQKERGASTKEYKFDMTQVEGFRYRMEDGLRAVTKAAVREARVKEIKNEVLNSTKLKSHFEENPNDLMFLKHDKPLHPTRIQPHMKHVPSYLIPKISKIPLHQAQDMAPGDEVAASTGEPISENSVKSIAAPFHKKSIERGKSFRGRGRGRGGGRGNSSRGGRKKDPLKSFSFK</sequence>
<evidence type="ECO:0000256" key="5">
    <source>
        <dbReference type="ARBA" id="ARBA00022806"/>
    </source>
</evidence>
<feature type="region of interest" description="Disordered" evidence="10">
    <location>
        <begin position="604"/>
        <end position="673"/>
    </location>
</feature>
<feature type="domain" description="Helicase ATP-binding" evidence="11">
    <location>
        <begin position="54"/>
        <end position="256"/>
    </location>
</feature>
<comment type="caution">
    <text evidence="13">The sequence shown here is derived from an EMBL/GenBank/DDBJ whole genome shotgun (WGS) entry which is preliminary data.</text>
</comment>
<keyword evidence="5" id="KW-0347">Helicase</keyword>
<feature type="compositionally biased region" description="Polar residues" evidence="10">
    <location>
        <begin position="385"/>
        <end position="398"/>
    </location>
</feature>
<comment type="function">
    <text evidence="1">ATP-binding RNA helicase involved in the biogenesis of 60S ribosomal subunits and is required for the normal formation of 25S and 5.8S rRNAs.</text>
</comment>
<feature type="compositionally biased region" description="Basic residues" evidence="10">
    <location>
        <begin position="642"/>
        <end position="651"/>
    </location>
</feature>
<dbReference type="InterPro" id="IPR001650">
    <property type="entry name" value="Helicase_C-like"/>
</dbReference>
<dbReference type="InterPro" id="IPR050079">
    <property type="entry name" value="DEAD_box_RNA_helicase"/>
</dbReference>
<evidence type="ECO:0000256" key="6">
    <source>
        <dbReference type="ARBA" id="ARBA00022840"/>
    </source>
</evidence>
<keyword evidence="3" id="KW-0547">Nucleotide-binding</keyword>
<dbReference type="PANTHER" id="PTHR47959:SF21">
    <property type="entry name" value="DEAD-BOX HELICASE 56"/>
    <property type="match status" value="1"/>
</dbReference>
<evidence type="ECO:0000256" key="4">
    <source>
        <dbReference type="ARBA" id="ARBA00022801"/>
    </source>
</evidence>
<evidence type="ECO:0000313" key="13">
    <source>
        <dbReference type="EMBL" id="MBW0464905.1"/>
    </source>
</evidence>
<name>A0A9Q3GF09_9BASI</name>
<evidence type="ECO:0000256" key="10">
    <source>
        <dbReference type="SAM" id="MobiDB-lite"/>
    </source>
</evidence>
<dbReference type="Pfam" id="PF00271">
    <property type="entry name" value="Helicase_C"/>
    <property type="match status" value="2"/>
</dbReference>
<dbReference type="InterPro" id="IPR011545">
    <property type="entry name" value="DEAD/DEAH_box_helicase_dom"/>
</dbReference>
<dbReference type="GO" id="GO:0005524">
    <property type="term" value="F:ATP binding"/>
    <property type="evidence" value="ECO:0007669"/>
    <property type="project" value="UniProtKB-KW"/>
</dbReference>
<evidence type="ECO:0000259" key="12">
    <source>
        <dbReference type="PROSITE" id="PS51194"/>
    </source>
</evidence>
<comment type="similarity">
    <text evidence="8">Belongs to the DEAD box helicase family. DDX56/DBP9 subfamily.</text>
</comment>
<evidence type="ECO:0000259" key="11">
    <source>
        <dbReference type="PROSITE" id="PS51192"/>
    </source>
</evidence>
<feature type="region of interest" description="Disordered" evidence="10">
    <location>
        <begin position="385"/>
        <end position="417"/>
    </location>
</feature>